<evidence type="ECO:0000256" key="3">
    <source>
        <dbReference type="ARBA" id="ARBA00022801"/>
    </source>
</evidence>
<keyword evidence="6" id="KW-0812">Transmembrane</keyword>
<comment type="cofactor">
    <cofactor evidence="1">
        <name>Mg(2+)</name>
        <dbReference type="ChEBI" id="CHEBI:18420"/>
    </cofactor>
</comment>
<keyword evidence="3" id="KW-0378">Hydrolase</keyword>
<feature type="transmembrane region" description="Helical" evidence="6">
    <location>
        <begin position="334"/>
        <end position="352"/>
    </location>
</feature>
<dbReference type="Gene3D" id="3.20.20.370">
    <property type="entry name" value="Glycoside hydrolase/deacetylase"/>
    <property type="match status" value="1"/>
</dbReference>
<dbReference type="OrthoDB" id="9774177at2"/>
<dbReference type="InterPro" id="IPR011330">
    <property type="entry name" value="Glyco_hydro/deAcase_b/a-brl"/>
</dbReference>
<keyword evidence="6" id="KW-1133">Transmembrane helix</keyword>
<keyword evidence="5" id="KW-0119">Carbohydrate metabolism</keyword>
<name>A0A5S9IS76_UABAM</name>
<evidence type="ECO:0000256" key="6">
    <source>
        <dbReference type="SAM" id="Phobius"/>
    </source>
</evidence>
<proteinExistence type="predicted"/>
<evidence type="ECO:0000256" key="5">
    <source>
        <dbReference type="ARBA" id="ARBA00023277"/>
    </source>
</evidence>
<dbReference type="InterPro" id="IPR006879">
    <property type="entry name" value="YdjC-like"/>
</dbReference>
<evidence type="ECO:0000313" key="8">
    <source>
        <dbReference type="Proteomes" id="UP000326354"/>
    </source>
</evidence>
<keyword evidence="4" id="KW-0460">Magnesium</keyword>
<dbReference type="Pfam" id="PF04794">
    <property type="entry name" value="YdjC"/>
    <property type="match status" value="1"/>
</dbReference>
<dbReference type="KEGG" id="uam:UABAM_05581"/>
<evidence type="ECO:0000256" key="2">
    <source>
        <dbReference type="ARBA" id="ARBA00022723"/>
    </source>
</evidence>
<sequence length="449" mass="51945">MKWFTLLLIVTSFIFAEEKTLVEELGYPKETRVLIVNADDFGMCHAQNLGTQRAFESQSITSATLMMTCPWVLEAIHYVKKNKITSVGVHITLNSEWKRYRWGPLKRKNETLIDKDGKLWRRSHEVELYANTEHIKNEVHAQIQYAVDLGISPTHFDSHMGSLYGIYTGRSELVAIAFSNAYEFGIPYRIPYLKALKPFRDMGFVMIDNLILDKAPDNEKRKQHYVDIINSLPYGVSELYIHPAVRNSELRRVTNSSRKRQADLDIFAEPWFKKAIKDNNIVLISYEPLRKLQRKKMKWRSGLKAQDVYEEYRKLIVTSRDLRTQWKEYIGSNMPAWIIFASDVFAIFYRLGWSPHNPDSVVTLLYIVGVFVVLFILCLLIQWICMFFHKPHKSLGKIKTTSRINLTIGLFGAVIALFFGIKLVIVPVCIAILSGLLGRRFIQNSVKKG</sequence>
<evidence type="ECO:0000256" key="4">
    <source>
        <dbReference type="ARBA" id="ARBA00022842"/>
    </source>
</evidence>
<dbReference type="Proteomes" id="UP000326354">
    <property type="component" value="Chromosome"/>
</dbReference>
<dbReference type="GO" id="GO:0016787">
    <property type="term" value="F:hydrolase activity"/>
    <property type="evidence" value="ECO:0007669"/>
    <property type="project" value="UniProtKB-KW"/>
</dbReference>
<dbReference type="GO" id="GO:0005975">
    <property type="term" value="P:carbohydrate metabolic process"/>
    <property type="evidence" value="ECO:0007669"/>
    <property type="project" value="InterPro"/>
</dbReference>
<accession>A0A5S9IS76</accession>
<keyword evidence="2" id="KW-0479">Metal-binding</keyword>
<dbReference type="GO" id="GO:0019213">
    <property type="term" value="F:deacetylase activity"/>
    <property type="evidence" value="ECO:0007669"/>
    <property type="project" value="TreeGrafter"/>
</dbReference>
<gene>
    <name evidence="7" type="ORF">UABAM_05581</name>
</gene>
<dbReference type="PANTHER" id="PTHR31609:SF1">
    <property type="entry name" value="CARBOHYDRATE DEACETYLASE"/>
    <property type="match status" value="1"/>
</dbReference>
<dbReference type="SUPFAM" id="SSF88713">
    <property type="entry name" value="Glycoside hydrolase/deacetylase"/>
    <property type="match status" value="1"/>
</dbReference>
<feature type="transmembrane region" description="Helical" evidence="6">
    <location>
        <begin position="409"/>
        <end position="438"/>
    </location>
</feature>
<reference evidence="7 8" key="1">
    <citation type="submission" date="2019-08" db="EMBL/GenBank/DDBJ databases">
        <title>Complete genome sequence of Candidatus Uab amorphum.</title>
        <authorList>
            <person name="Shiratori T."/>
            <person name="Suzuki S."/>
            <person name="Kakizawa Y."/>
            <person name="Ishida K."/>
        </authorList>
    </citation>
    <scope>NUCLEOTIDE SEQUENCE [LARGE SCALE GENOMIC DNA]</scope>
    <source>
        <strain evidence="7 8">SRT547</strain>
    </source>
</reference>
<dbReference type="PANTHER" id="PTHR31609">
    <property type="entry name" value="YDJC DEACETYLASE FAMILY MEMBER"/>
    <property type="match status" value="1"/>
</dbReference>
<protein>
    <submittedName>
        <fullName evidence="7">Carbohydrate deacetylase</fullName>
    </submittedName>
</protein>
<dbReference type="EMBL" id="AP019860">
    <property type="protein sequence ID" value="BBM87178.1"/>
    <property type="molecule type" value="Genomic_DNA"/>
</dbReference>
<organism evidence="7 8">
    <name type="scientific">Uabimicrobium amorphum</name>
    <dbReference type="NCBI Taxonomy" id="2596890"/>
    <lineage>
        <taxon>Bacteria</taxon>
        <taxon>Pseudomonadati</taxon>
        <taxon>Planctomycetota</taxon>
        <taxon>Candidatus Uabimicrobiia</taxon>
        <taxon>Candidatus Uabimicrobiales</taxon>
        <taxon>Candidatus Uabimicrobiaceae</taxon>
        <taxon>Candidatus Uabimicrobium</taxon>
    </lineage>
</organism>
<evidence type="ECO:0000313" key="7">
    <source>
        <dbReference type="EMBL" id="BBM87178.1"/>
    </source>
</evidence>
<dbReference type="GO" id="GO:0046872">
    <property type="term" value="F:metal ion binding"/>
    <property type="evidence" value="ECO:0007669"/>
    <property type="project" value="UniProtKB-KW"/>
</dbReference>
<dbReference type="AlphaFoldDB" id="A0A5S9IS76"/>
<keyword evidence="8" id="KW-1185">Reference proteome</keyword>
<feature type="transmembrane region" description="Helical" evidence="6">
    <location>
        <begin position="364"/>
        <end position="389"/>
    </location>
</feature>
<keyword evidence="6" id="KW-0472">Membrane</keyword>
<dbReference type="RefSeq" id="WP_151971205.1">
    <property type="nucleotide sequence ID" value="NZ_AP019860.1"/>
</dbReference>
<evidence type="ECO:0000256" key="1">
    <source>
        <dbReference type="ARBA" id="ARBA00001946"/>
    </source>
</evidence>
<dbReference type="CDD" id="cd10802">
    <property type="entry name" value="YdjC_TTHB029_like"/>
    <property type="match status" value="1"/>
</dbReference>